<reference evidence="1" key="1">
    <citation type="submission" date="2019-10" db="EMBL/GenBank/DDBJ databases">
        <title>Draft genome sequece of Microseira wollei NIES-4236.</title>
        <authorList>
            <person name="Yamaguchi H."/>
            <person name="Suzuki S."/>
            <person name="Kawachi M."/>
        </authorList>
    </citation>
    <scope>NUCLEOTIDE SEQUENCE</scope>
    <source>
        <strain evidence="1">NIES-4236</strain>
    </source>
</reference>
<protein>
    <submittedName>
        <fullName evidence="1">Uncharacterized protein</fullName>
    </submittedName>
</protein>
<dbReference type="RefSeq" id="WP_226572734.1">
    <property type="nucleotide sequence ID" value="NZ_BLAY01000001.1"/>
</dbReference>
<name>A0AAV3X0H8_9CYAN</name>
<keyword evidence="2" id="KW-1185">Reference proteome</keyword>
<dbReference type="EMBL" id="BLAY01000001">
    <property type="protein sequence ID" value="GET35373.1"/>
    <property type="molecule type" value="Genomic_DNA"/>
</dbReference>
<dbReference type="Proteomes" id="UP001050975">
    <property type="component" value="Unassembled WGS sequence"/>
</dbReference>
<gene>
    <name evidence="1" type="ORF">MiSe_01150</name>
</gene>
<accession>A0AAV3X0H8</accession>
<evidence type="ECO:0000313" key="2">
    <source>
        <dbReference type="Proteomes" id="UP001050975"/>
    </source>
</evidence>
<dbReference type="AlphaFoldDB" id="A0AAV3X0H8"/>
<evidence type="ECO:0000313" key="1">
    <source>
        <dbReference type="EMBL" id="GET35373.1"/>
    </source>
</evidence>
<organism evidence="1 2">
    <name type="scientific">Microseira wollei NIES-4236</name>
    <dbReference type="NCBI Taxonomy" id="2530354"/>
    <lineage>
        <taxon>Bacteria</taxon>
        <taxon>Bacillati</taxon>
        <taxon>Cyanobacteriota</taxon>
        <taxon>Cyanophyceae</taxon>
        <taxon>Oscillatoriophycideae</taxon>
        <taxon>Aerosakkonematales</taxon>
        <taxon>Aerosakkonemataceae</taxon>
        <taxon>Microseira</taxon>
    </lineage>
</organism>
<sequence length="112" mass="12385">MYYSTTKSEISTNKKIIGLVIEINLFSGDISPEVLFRHNGFAVLAFIKNKHRGKTIGYGISGMLGIAASTGLRAWGHELRVADCWLSVIGDNKLAFDGSPMTIYLFPLDRFT</sequence>
<proteinExistence type="predicted"/>
<comment type="caution">
    <text evidence="1">The sequence shown here is derived from an EMBL/GenBank/DDBJ whole genome shotgun (WGS) entry which is preliminary data.</text>
</comment>